<accession>A0A101RLB1</accession>
<name>A0A101RLB1_9ACTN</name>
<dbReference type="RefSeq" id="WP_059211490.1">
    <property type="nucleotide sequence ID" value="NZ_JBIBJL010000033.1"/>
</dbReference>
<comment type="caution">
    <text evidence="2">The sequence shown here is derived from an EMBL/GenBank/DDBJ whole genome shotgun (WGS) entry which is preliminary data.</text>
</comment>
<evidence type="ECO:0000256" key="1">
    <source>
        <dbReference type="SAM" id="MobiDB-lite"/>
    </source>
</evidence>
<feature type="region of interest" description="Disordered" evidence="1">
    <location>
        <begin position="1"/>
        <end position="24"/>
    </location>
</feature>
<gene>
    <name evidence="2" type="ORF">AQJ46_46965</name>
</gene>
<protein>
    <submittedName>
        <fullName evidence="2">Uncharacterized protein</fullName>
    </submittedName>
</protein>
<sequence>MAIMSDKPTAPSREGSRQIVAGGRMRRPAQCTLTIAPTVLSAHGYRDQAHAHRAGMCARLFSAARRGLVDTR</sequence>
<proteinExistence type="predicted"/>
<dbReference type="EMBL" id="LMWU01000070">
    <property type="protein sequence ID" value="KUN57610.1"/>
    <property type="molecule type" value="Genomic_DNA"/>
</dbReference>
<reference evidence="2 3" key="1">
    <citation type="submission" date="2015-10" db="EMBL/GenBank/DDBJ databases">
        <title>Draft genome sequence of Streptomyces canus DSM 40017, type strain for the species Streptomyces canus.</title>
        <authorList>
            <person name="Ruckert C."/>
            <person name="Winkler A."/>
            <person name="Kalinowski J."/>
            <person name="Kampfer P."/>
            <person name="Glaeser S."/>
        </authorList>
    </citation>
    <scope>NUCLEOTIDE SEQUENCE [LARGE SCALE GENOMIC DNA]</scope>
    <source>
        <strain evidence="2 3">DSM 40017</strain>
    </source>
</reference>
<dbReference type="Proteomes" id="UP000053669">
    <property type="component" value="Unassembled WGS sequence"/>
</dbReference>
<organism evidence="2 3">
    <name type="scientific">Streptomyces canus</name>
    <dbReference type="NCBI Taxonomy" id="58343"/>
    <lineage>
        <taxon>Bacteria</taxon>
        <taxon>Bacillati</taxon>
        <taxon>Actinomycetota</taxon>
        <taxon>Actinomycetes</taxon>
        <taxon>Kitasatosporales</taxon>
        <taxon>Streptomycetaceae</taxon>
        <taxon>Streptomyces</taxon>
        <taxon>Streptomyces aurantiacus group</taxon>
    </lineage>
</organism>
<dbReference type="STRING" id="58343.AQJ46_46965"/>
<evidence type="ECO:0000313" key="3">
    <source>
        <dbReference type="Proteomes" id="UP000053669"/>
    </source>
</evidence>
<dbReference type="AlphaFoldDB" id="A0A101RLB1"/>
<evidence type="ECO:0000313" key="2">
    <source>
        <dbReference type="EMBL" id="KUN57610.1"/>
    </source>
</evidence>